<dbReference type="Gene3D" id="2.40.50.140">
    <property type="entry name" value="Nucleic acid-binding proteins"/>
    <property type="match status" value="1"/>
</dbReference>
<organism evidence="2">
    <name type="scientific">viral metagenome</name>
    <dbReference type="NCBI Taxonomy" id="1070528"/>
    <lineage>
        <taxon>unclassified sequences</taxon>
        <taxon>metagenomes</taxon>
        <taxon>organismal metagenomes</taxon>
    </lineage>
</organism>
<feature type="compositionally biased region" description="Polar residues" evidence="1">
    <location>
        <begin position="1"/>
        <end position="10"/>
    </location>
</feature>
<name>A0A6C0F4F6_9ZZZZ</name>
<evidence type="ECO:0000313" key="2">
    <source>
        <dbReference type="EMBL" id="QHT35449.1"/>
    </source>
</evidence>
<protein>
    <recommendedName>
        <fullName evidence="3">S1-like domain-containing protein</fullName>
    </recommendedName>
</protein>
<dbReference type="AlphaFoldDB" id="A0A6C0F4F6"/>
<dbReference type="SUPFAM" id="SSF50249">
    <property type="entry name" value="Nucleic acid-binding proteins"/>
    <property type="match status" value="1"/>
</dbReference>
<evidence type="ECO:0000256" key="1">
    <source>
        <dbReference type="SAM" id="MobiDB-lite"/>
    </source>
</evidence>
<feature type="region of interest" description="Disordered" evidence="1">
    <location>
        <begin position="1"/>
        <end position="37"/>
    </location>
</feature>
<proteinExistence type="predicted"/>
<reference evidence="2" key="1">
    <citation type="journal article" date="2020" name="Nature">
        <title>Giant virus diversity and host interactions through global metagenomics.</title>
        <authorList>
            <person name="Schulz F."/>
            <person name="Roux S."/>
            <person name="Paez-Espino D."/>
            <person name="Jungbluth S."/>
            <person name="Walsh D.A."/>
            <person name="Denef V.J."/>
            <person name="McMahon K.D."/>
            <person name="Konstantinidis K.T."/>
            <person name="Eloe-Fadrosh E.A."/>
            <person name="Kyrpides N.C."/>
            <person name="Woyke T."/>
        </authorList>
    </citation>
    <scope>NUCLEOTIDE SEQUENCE</scope>
    <source>
        <strain evidence="2">GVMAG-M-3300009180-45</strain>
    </source>
</reference>
<accession>A0A6C0F4F6</accession>
<dbReference type="InterPro" id="IPR012340">
    <property type="entry name" value="NA-bd_OB-fold"/>
</dbReference>
<sequence length="176" mass="19309">MDPLQRNKQTLPKMPRNMTGGSGHKSQKNSEGNKARNNRLKGDALLEDYMTEADTAGVVIGKVVRRLGCGRMEIAHFNDQGEGYMLQAPLRGGMRGKGKKSVWVDIGSLVIVAETDLGGKTHEIVAVMTPEQVARYRKIKPNADARLFLKDASAEADAKEEIVFEEDEAEVNVDAI</sequence>
<dbReference type="EMBL" id="MN739021">
    <property type="protein sequence ID" value="QHT35449.1"/>
    <property type="molecule type" value="Genomic_DNA"/>
</dbReference>
<evidence type="ECO:0008006" key="3">
    <source>
        <dbReference type="Google" id="ProtNLM"/>
    </source>
</evidence>